<evidence type="ECO:0000313" key="2">
    <source>
        <dbReference type="WBParaSite" id="ALUE_0001305401-mRNA-1"/>
    </source>
</evidence>
<evidence type="ECO:0000313" key="1">
    <source>
        <dbReference type="Proteomes" id="UP000036681"/>
    </source>
</evidence>
<protein>
    <submittedName>
        <fullName evidence="2">Uncharacterized protein</fullName>
    </submittedName>
</protein>
<dbReference type="Proteomes" id="UP000036681">
    <property type="component" value="Unplaced"/>
</dbReference>
<keyword evidence="1" id="KW-1185">Reference proteome</keyword>
<name>A0A0M3I7B5_ASCLU</name>
<organism evidence="1 2">
    <name type="scientific">Ascaris lumbricoides</name>
    <name type="common">Giant roundworm</name>
    <dbReference type="NCBI Taxonomy" id="6252"/>
    <lineage>
        <taxon>Eukaryota</taxon>
        <taxon>Metazoa</taxon>
        <taxon>Ecdysozoa</taxon>
        <taxon>Nematoda</taxon>
        <taxon>Chromadorea</taxon>
        <taxon>Rhabditida</taxon>
        <taxon>Spirurina</taxon>
        <taxon>Ascaridomorpha</taxon>
        <taxon>Ascaridoidea</taxon>
        <taxon>Ascarididae</taxon>
        <taxon>Ascaris</taxon>
    </lineage>
</organism>
<sequence>MQVKWVFCEEIHVAAVENHLLSPKYSLHRPSEYHRYSIGE</sequence>
<dbReference type="AlphaFoldDB" id="A0A0M3I7B5"/>
<accession>A0A0M3I7B5</accession>
<reference evidence="2" key="1">
    <citation type="submission" date="2017-02" db="UniProtKB">
        <authorList>
            <consortium name="WormBaseParasite"/>
        </authorList>
    </citation>
    <scope>IDENTIFICATION</scope>
</reference>
<proteinExistence type="predicted"/>
<dbReference type="WBParaSite" id="ALUE_0001305401-mRNA-1">
    <property type="protein sequence ID" value="ALUE_0001305401-mRNA-1"/>
    <property type="gene ID" value="ALUE_0001305401"/>
</dbReference>